<protein>
    <recommendedName>
        <fullName evidence="1">Endonuclease/exonuclease/phosphatase domain-containing protein</fullName>
    </recommendedName>
</protein>
<dbReference type="Pfam" id="PF19580">
    <property type="entry name" value="Exo_endo_phos_3"/>
    <property type="match status" value="1"/>
</dbReference>
<reference evidence="2" key="1">
    <citation type="journal article" date="2014" name="Front. Microbiol.">
        <title>High frequency of phylogenetically diverse reductive dehalogenase-homologous genes in deep subseafloor sedimentary metagenomes.</title>
        <authorList>
            <person name="Kawai M."/>
            <person name="Futagami T."/>
            <person name="Toyoda A."/>
            <person name="Takaki Y."/>
            <person name="Nishi S."/>
            <person name="Hori S."/>
            <person name="Arai W."/>
            <person name="Tsubouchi T."/>
            <person name="Morono Y."/>
            <person name="Uchiyama I."/>
            <person name="Ito T."/>
            <person name="Fujiyama A."/>
            <person name="Inagaki F."/>
            <person name="Takami H."/>
        </authorList>
    </citation>
    <scope>NUCLEOTIDE SEQUENCE</scope>
    <source>
        <strain evidence="2">Expedition CK06-06</strain>
    </source>
</reference>
<dbReference type="InterPro" id="IPR005135">
    <property type="entry name" value="Endo/exonuclease/phosphatase"/>
</dbReference>
<evidence type="ECO:0000259" key="1">
    <source>
        <dbReference type="Pfam" id="PF19580"/>
    </source>
</evidence>
<accession>X1A0D5</accession>
<feature type="non-terminal residue" evidence="2">
    <location>
        <position position="73"/>
    </location>
</feature>
<organism evidence="2">
    <name type="scientific">marine sediment metagenome</name>
    <dbReference type="NCBI Taxonomy" id="412755"/>
    <lineage>
        <taxon>unclassified sequences</taxon>
        <taxon>metagenomes</taxon>
        <taxon>ecological metagenomes</taxon>
    </lineage>
</organism>
<feature type="domain" description="Endonuclease/exonuclease/phosphatase" evidence="1">
    <location>
        <begin position="5"/>
        <end position="73"/>
    </location>
</feature>
<proteinExistence type="predicted"/>
<dbReference type="GO" id="GO:0003824">
    <property type="term" value="F:catalytic activity"/>
    <property type="evidence" value="ECO:0007669"/>
    <property type="project" value="InterPro"/>
</dbReference>
<comment type="caution">
    <text evidence="2">The sequence shown here is derived from an EMBL/GenBank/DDBJ whole genome shotgun (WGS) entry which is preliminary data.</text>
</comment>
<dbReference type="EMBL" id="BART01004091">
    <property type="protein sequence ID" value="GAG66188.1"/>
    <property type="molecule type" value="Genomic_DNA"/>
</dbReference>
<evidence type="ECO:0000313" key="2">
    <source>
        <dbReference type="EMBL" id="GAG66188.1"/>
    </source>
</evidence>
<name>X1A0D5_9ZZZZ</name>
<sequence length="73" mass="8341">MTCCPPDTEDDEFTPEGNKKWNSEKYLKKLKDLSTVFHSINSRELPEIIGLCEIENKKVLEDLISTGKLKKGN</sequence>
<gene>
    <name evidence="2" type="ORF">S01H4_10598</name>
</gene>
<dbReference type="AlphaFoldDB" id="X1A0D5"/>